<dbReference type="EMBL" id="CAOQHR010000005">
    <property type="protein sequence ID" value="CAI6335291.1"/>
    <property type="molecule type" value="Genomic_DNA"/>
</dbReference>
<proteinExistence type="predicted"/>
<name>A0A9W4UI35_9PLEO</name>
<organism evidence="1 2">
    <name type="scientific">Periconia digitata</name>
    <dbReference type="NCBI Taxonomy" id="1303443"/>
    <lineage>
        <taxon>Eukaryota</taxon>
        <taxon>Fungi</taxon>
        <taxon>Dikarya</taxon>
        <taxon>Ascomycota</taxon>
        <taxon>Pezizomycotina</taxon>
        <taxon>Dothideomycetes</taxon>
        <taxon>Pleosporomycetidae</taxon>
        <taxon>Pleosporales</taxon>
        <taxon>Massarineae</taxon>
        <taxon>Periconiaceae</taxon>
        <taxon>Periconia</taxon>
    </lineage>
</organism>
<reference evidence="1" key="1">
    <citation type="submission" date="2023-01" db="EMBL/GenBank/DDBJ databases">
        <authorList>
            <person name="Van Ghelder C."/>
            <person name="Rancurel C."/>
        </authorList>
    </citation>
    <scope>NUCLEOTIDE SEQUENCE</scope>
    <source>
        <strain evidence="1">CNCM I-4278</strain>
    </source>
</reference>
<dbReference type="AlphaFoldDB" id="A0A9W4UI35"/>
<sequence length="137" mass="15686">MNQLSLILLLPSRLLKLRESLALKRKGLLTTHDIILPEPFPQSFQRPKLLLPAHPRRLWHKNIFPAINCQRLDIAETKQHPQMMRLHDLVSFERTVPTAQTAGLSNTTAVAAWLVWRRFQDLGVLEAQAKFLDIGAP</sequence>
<evidence type="ECO:0000313" key="1">
    <source>
        <dbReference type="EMBL" id="CAI6335291.1"/>
    </source>
</evidence>
<dbReference type="Proteomes" id="UP001152607">
    <property type="component" value="Unassembled WGS sequence"/>
</dbReference>
<evidence type="ECO:0000313" key="2">
    <source>
        <dbReference type="Proteomes" id="UP001152607"/>
    </source>
</evidence>
<protein>
    <submittedName>
        <fullName evidence="1">Uncharacterized protein</fullName>
    </submittedName>
</protein>
<gene>
    <name evidence="1" type="ORF">PDIGIT_LOCUS8370</name>
</gene>
<keyword evidence="2" id="KW-1185">Reference proteome</keyword>
<accession>A0A9W4UI35</accession>
<comment type="caution">
    <text evidence="1">The sequence shown here is derived from an EMBL/GenBank/DDBJ whole genome shotgun (WGS) entry which is preliminary data.</text>
</comment>